<evidence type="ECO:0000313" key="2">
    <source>
        <dbReference type="EMBL" id="ETS74209.1"/>
    </source>
</evidence>
<dbReference type="GeneID" id="19279088"/>
<name>W3WKA3_PESFW</name>
<feature type="region of interest" description="Disordered" evidence="1">
    <location>
        <begin position="36"/>
        <end position="65"/>
    </location>
</feature>
<feature type="region of interest" description="Disordered" evidence="1">
    <location>
        <begin position="77"/>
        <end position="356"/>
    </location>
</feature>
<dbReference type="AlphaFoldDB" id="W3WKA3"/>
<keyword evidence="3" id="KW-1185">Reference proteome</keyword>
<feature type="compositionally biased region" description="Low complexity" evidence="1">
    <location>
        <begin position="164"/>
        <end position="175"/>
    </location>
</feature>
<feature type="region of interest" description="Disordered" evidence="1">
    <location>
        <begin position="539"/>
        <end position="626"/>
    </location>
</feature>
<feature type="compositionally biased region" description="Low complexity" evidence="1">
    <location>
        <begin position="284"/>
        <end position="300"/>
    </location>
</feature>
<reference evidence="3" key="1">
    <citation type="journal article" date="2015" name="BMC Genomics">
        <title>Genomic and transcriptomic analysis of the endophytic fungus Pestalotiopsis fici reveals its lifestyle and high potential for synthesis of natural products.</title>
        <authorList>
            <person name="Wang X."/>
            <person name="Zhang X."/>
            <person name="Liu L."/>
            <person name="Xiang M."/>
            <person name="Wang W."/>
            <person name="Sun X."/>
            <person name="Che Y."/>
            <person name="Guo L."/>
            <person name="Liu G."/>
            <person name="Guo L."/>
            <person name="Wang C."/>
            <person name="Yin W.B."/>
            <person name="Stadler M."/>
            <person name="Zhang X."/>
            <person name="Liu X."/>
        </authorList>
    </citation>
    <scope>NUCLEOTIDE SEQUENCE [LARGE SCALE GENOMIC DNA]</scope>
    <source>
        <strain evidence="3">W106-1 / CGMCC3.15140</strain>
    </source>
</reference>
<dbReference type="EMBL" id="KI912120">
    <property type="protein sequence ID" value="ETS74209.1"/>
    <property type="molecule type" value="Genomic_DNA"/>
</dbReference>
<proteinExistence type="predicted"/>
<feature type="compositionally biased region" description="Polar residues" evidence="1">
    <location>
        <begin position="301"/>
        <end position="319"/>
    </location>
</feature>
<feature type="compositionally biased region" description="Low complexity" evidence="1">
    <location>
        <begin position="187"/>
        <end position="199"/>
    </location>
</feature>
<gene>
    <name evidence="2" type="ORF">PFICI_14075</name>
</gene>
<feature type="compositionally biased region" description="Low complexity" evidence="1">
    <location>
        <begin position="245"/>
        <end position="257"/>
    </location>
</feature>
<dbReference type="HOGENOM" id="CLU_022135_0_0_1"/>
<feature type="region of interest" description="Disordered" evidence="1">
    <location>
        <begin position="466"/>
        <end position="490"/>
    </location>
</feature>
<feature type="compositionally biased region" description="Polar residues" evidence="1">
    <location>
        <begin position="235"/>
        <end position="244"/>
    </location>
</feature>
<organism evidence="2 3">
    <name type="scientific">Pestalotiopsis fici (strain W106-1 / CGMCC3.15140)</name>
    <dbReference type="NCBI Taxonomy" id="1229662"/>
    <lineage>
        <taxon>Eukaryota</taxon>
        <taxon>Fungi</taxon>
        <taxon>Dikarya</taxon>
        <taxon>Ascomycota</taxon>
        <taxon>Pezizomycotina</taxon>
        <taxon>Sordariomycetes</taxon>
        <taxon>Xylariomycetidae</taxon>
        <taxon>Amphisphaeriales</taxon>
        <taxon>Sporocadaceae</taxon>
        <taxon>Pestalotiopsis</taxon>
    </lineage>
</organism>
<feature type="compositionally biased region" description="Acidic residues" evidence="1">
    <location>
        <begin position="334"/>
        <end position="345"/>
    </location>
</feature>
<evidence type="ECO:0000313" key="3">
    <source>
        <dbReference type="Proteomes" id="UP000030651"/>
    </source>
</evidence>
<sequence>MEVPEPLMDCNFPEMLAGDLGLSEEVFRSKNLTAGAPAASLSGHGGRRHNSLQDRSSGLLSSPDQRHVLVRMRSLQTVESGNHQLDMASGRERRQSFESTSTDSSGGMEPPSVAGRGREVSVGTAATSVTSGRFSASDKSNSPIDKNSNGSWTDLQLTNDAHHSSSINHNSSNASQVERCQSLSNIRQQSSPRSPLDSPRSPRDIGGELRTISLGNGKPSPSVAEPLPAFKSPMNFGTSLMQPETPSSFNSSTSTSTRPNGFPARRSSLTQNSDFLRVSYQRASPHSPSSVRHSSIINSNLMPTVTPTRRPSSAGNASPYSRDDEARSMLSLNSDDEDDEDDDTFDQSVATPKEVNQVATPTIVSPLADIERWVDQSSIEFGHLPSPTKDFQGSRLHVAPEVLDTLRISVACFPETILTCSSLSIETIRGNGKKVRFRKLDIADDSQLSLDSPDASAKPSKWKWLTTKRAPEPSPTKLQPSQRYLPPPLDEAIEPQSQKAVWQSVKNIFPKGTDHLCDALYAHILAYNYVTSLCPPSTVVTQTARPGSKQSSAPSISDKASLRSDNNKIPHKAATLLGLENDPSTTAPPRDSSTTARPDTRRGKTGFMQGKRENTKTFGSVANRTSDEHDQSLKDLRYGLAKCIARLVGTLRLTSGEPLTQSKSVRPGDIKDIDPLFIRALCEVVRCNEEG</sequence>
<evidence type="ECO:0000256" key="1">
    <source>
        <dbReference type="SAM" id="MobiDB-lite"/>
    </source>
</evidence>
<protein>
    <submittedName>
        <fullName evidence="2">Uncharacterized protein</fullName>
    </submittedName>
</protein>
<accession>W3WKA3</accession>
<dbReference type="InParanoid" id="W3WKA3"/>
<dbReference type="OrthoDB" id="3506470at2759"/>
<dbReference type="RefSeq" id="XP_007840847.1">
    <property type="nucleotide sequence ID" value="XM_007842656.1"/>
</dbReference>
<dbReference type="KEGG" id="pfy:PFICI_14075"/>
<feature type="compositionally biased region" description="Polar residues" evidence="1">
    <location>
        <begin position="176"/>
        <end position="186"/>
    </location>
</feature>
<feature type="compositionally biased region" description="Polar residues" evidence="1">
    <location>
        <begin position="539"/>
        <end position="555"/>
    </location>
</feature>
<feature type="compositionally biased region" description="Polar residues" evidence="1">
    <location>
        <begin position="53"/>
        <end position="63"/>
    </location>
</feature>
<dbReference type="OMA" id="MDCFPEM"/>
<feature type="compositionally biased region" description="Polar residues" evidence="1">
    <location>
        <begin position="582"/>
        <end position="597"/>
    </location>
</feature>
<feature type="compositionally biased region" description="Polar residues" evidence="1">
    <location>
        <begin position="124"/>
        <end position="159"/>
    </location>
</feature>
<dbReference type="Proteomes" id="UP000030651">
    <property type="component" value="Unassembled WGS sequence"/>
</dbReference>
<dbReference type="eggNOG" id="ENOG502RS63">
    <property type="taxonomic scope" value="Eukaryota"/>
</dbReference>